<evidence type="ECO:0000313" key="1">
    <source>
        <dbReference type="EMBL" id="QDT57814.1"/>
    </source>
</evidence>
<protein>
    <recommendedName>
        <fullName evidence="3">Trm112p-like protein</fullName>
    </recommendedName>
</protein>
<dbReference type="Proteomes" id="UP000315003">
    <property type="component" value="Chromosome"/>
</dbReference>
<dbReference type="EMBL" id="CP036272">
    <property type="protein sequence ID" value="QDT57814.1"/>
    <property type="molecule type" value="Genomic_DNA"/>
</dbReference>
<name>A0A517SNW7_9BACT</name>
<proteinExistence type="predicted"/>
<organism evidence="1 2">
    <name type="scientific">Stieleria bergensis</name>
    <dbReference type="NCBI Taxonomy" id="2528025"/>
    <lineage>
        <taxon>Bacteria</taxon>
        <taxon>Pseudomonadati</taxon>
        <taxon>Planctomycetota</taxon>
        <taxon>Planctomycetia</taxon>
        <taxon>Pirellulales</taxon>
        <taxon>Pirellulaceae</taxon>
        <taxon>Stieleria</taxon>
    </lineage>
</organism>
<dbReference type="RefSeq" id="WP_145268535.1">
    <property type="nucleotide sequence ID" value="NZ_CP036272.1"/>
</dbReference>
<dbReference type="SUPFAM" id="SSF158997">
    <property type="entry name" value="Trm112p-like"/>
    <property type="match status" value="1"/>
</dbReference>
<sequence length="83" mass="9163">MSQDDLLALIQCPITQQKLVYADQTLIEEINQRIEQNDVRDQQDQRVQAPLEGGLVSADGKFLYAIRGGIPTLVADRAIALVA</sequence>
<evidence type="ECO:0000313" key="2">
    <source>
        <dbReference type="Proteomes" id="UP000315003"/>
    </source>
</evidence>
<gene>
    <name evidence="1" type="ORF">SV7mr_02990</name>
</gene>
<evidence type="ECO:0008006" key="3">
    <source>
        <dbReference type="Google" id="ProtNLM"/>
    </source>
</evidence>
<reference evidence="1 2" key="1">
    <citation type="submission" date="2019-02" db="EMBL/GenBank/DDBJ databases">
        <title>Deep-cultivation of Planctomycetes and their phenomic and genomic characterization uncovers novel biology.</title>
        <authorList>
            <person name="Wiegand S."/>
            <person name="Jogler M."/>
            <person name="Boedeker C."/>
            <person name="Pinto D."/>
            <person name="Vollmers J."/>
            <person name="Rivas-Marin E."/>
            <person name="Kohn T."/>
            <person name="Peeters S.H."/>
            <person name="Heuer A."/>
            <person name="Rast P."/>
            <person name="Oberbeckmann S."/>
            <person name="Bunk B."/>
            <person name="Jeske O."/>
            <person name="Meyerdierks A."/>
            <person name="Storesund J.E."/>
            <person name="Kallscheuer N."/>
            <person name="Luecker S."/>
            <person name="Lage O.M."/>
            <person name="Pohl T."/>
            <person name="Merkel B.J."/>
            <person name="Hornburger P."/>
            <person name="Mueller R.-W."/>
            <person name="Bruemmer F."/>
            <person name="Labrenz M."/>
            <person name="Spormann A.M."/>
            <person name="Op den Camp H."/>
            <person name="Overmann J."/>
            <person name="Amann R."/>
            <person name="Jetten M.S.M."/>
            <person name="Mascher T."/>
            <person name="Medema M.H."/>
            <person name="Devos D.P."/>
            <person name="Kaster A.-K."/>
            <person name="Ovreas L."/>
            <person name="Rohde M."/>
            <person name="Galperin M.Y."/>
            <person name="Jogler C."/>
        </authorList>
    </citation>
    <scope>NUCLEOTIDE SEQUENCE [LARGE SCALE GENOMIC DNA]</scope>
    <source>
        <strain evidence="1 2">SV_7m_r</strain>
    </source>
</reference>
<accession>A0A517SNW7</accession>
<dbReference type="AlphaFoldDB" id="A0A517SNW7"/>
<keyword evidence="2" id="KW-1185">Reference proteome</keyword>
<dbReference type="OrthoDB" id="9812205at2"/>
<dbReference type="Gene3D" id="2.20.25.10">
    <property type="match status" value="1"/>
</dbReference>